<dbReference type="EMBL" id="LGSR01000019">
    <property type="protein sequence ID" value="KOS19964.1"/>
    <property type="molecule type" value="Genomic_DNA"/>
</dbReference>
<dbReference type="InterPro" id="IPR004000">
    <property type="entry name" value="Actin"/>
</dbReference>
<accession>A0A0M8N3N8</accession>
<dbReference type="STRING" id="150374.A0A0M8N3N8"/>
<evidence type="ECO:0000256" key="1">
    <source>
        <dbReference type="RuleBase" id="RU000487"/>
    </source>
</evidence>
<dbReference type="Proteomes" id="UP000053831">
    <property type="component" value="Unassembled WGS sequence"/>
</dbReference>
<dbReference type="AlphaFoldDB" id="A0A0M8N3N8"/>
<dbReference type="GO" id="GO:0006338">
    <property type="term" value="P:chromatin remodeling"/>
    <property type="evidence" value="ECO:0007669"/>
    <property type="project" value="EnsemblFungi"/>
</dbReference>
<comment type="caution">
    <text evidence="2">The sequence shown here is derived from an EMBL/GenBank/DDBJ whole genome shotgun (WGS) entry which is preliminary data.</text>
</comment>
<gene>
    <name evidence="2" type="ORF">ESCO_005647</name>
</gene>
<evidence type="ECO:0000313" key="2">
    <source>
        <dbReference type="EMBL" id="KOS19964.1"/>
    </source>
</evidence>
<dbReference type="Pfam" id="PF00022">
    <property type="entry name" value="Actin"/>
    <property type="match status" value="1"/>
</dbReference>
<dbReference type="Gene3D" id="3.90.640.10">
    <property type="entry name" value="Actin, Chain A, domain 4"/>
    <property type="match status" value="2"/>
</dbReference>
<proteinExistence type="inferred from homology"/>
<keyword evidence="3" id="KW-1185">Reference proteome</keyword>
<dbReference type="InterPro" id="IPR043129">
    <property type="entry name" value="ATPase_NBD"/>
</dbReference>
<organism evidence="2 3">
    <name type="scientific">Escovopsis weberi</name>
    <dbReference type="NCBI Taxonomy" id="150374"/>
    <lineage>
        <taxon>Eukaryota</taxon>
        <taxon>Fungi</taxon>
        <taxon>Dikarya</taxon>
        <taxon>Ascomycota</taxon>
        <taxon>Pezizomycotina</taxon>
        <taxon>Sordariomycetes</taxon>
        <taxon>Hypocreomycetidae</taxon>
        <taxon>Hypocreales</taxon>
        <taxon>Hypocreaceae</taxon>
        <taxon>Escovopsis</taxon>
    </lineage>
</organism>
<name>A0A0M8N3N8_ESCWE</name>
<dbReference type="FunFam" id="3.30.420.40:FF:000058">
    <property type="entry name" value="Putative actin-related protein 5"/>
    <property type="match status" value="1"/>
</dbReference>
<dbReference type="OrthoDB" id="6220758at2759"/>
<evidence type="ECO:0000313" key="3">
    <source>
        <dbReference type="Proteomes" id="UP000053831"/>
    </source>
</evidence>
<protein>
    <submittedName>
        <fullName evidence="2">Actin-related protein 6</fullName>
    </submittedName>
</protein>
<comment type="similarity">
    <text evidence="1">Belongs to the actin family.</text>
</comment>
<dbReference type="Gene3D" id="3.30.420.40">
    <property type="match status" value="4"/>
</dbReference>
<dbReference type="CDD" id="cd10210">
    <property type="entry name" value="ASKHA_NBD_Arp6"/>
    <property type="match status" value="1"/>
</dbReference>
<dbReference type="SMART" id="SM00268">
    <property type="entry name" value="ACTIN"/>
    <property type="match status" value="1"/>
</dbReference>
<dbReference type="PANTHER" id="PTHR11937">
    <property type="entry name" value="ACTIN"/>
    <property type="match status" value="1"/>
</dbReference>
<sequence length="472" mass="51001">MAKTLVLDNGAWTLKAGFVLDGHISEPRTIPNCIARDRSRKVYVGAELSQCKDYSEIQFRRPVEKGFLVNWEAQKEIWDRELLDAKTGLGCDPRETRLVLTEQPNGLPVLQANCDQIVFEEYGFDSYYRGIGATFNAYHDLQSVFHTATDAPGAANVPAEVALVVDAGYSHTTITPLLRGRPLHSAVRRVDVGGKLLTNYMARLVSLRHFDVRNESYIVNDIKEQACFVSLDFPADLDSTWKGARGDGGGGRGRADDARGADRRIAKDYVLPDFHTRHRGALRDHDPALHSRARRLAAAAAAGVGGGGEGGVSGAGGIGSGGAGGAPPPAGLHLDEDVLTLRNERFAVPELLFHPSDVGMRQPGLAGALAQSLRALPTGLWPGLLANIVVAGGSTLFEGFVQRLQREVMQLVPDDCVVRVARPPDPLRFTWRGAANLAAHADVERLVVTRAEYEEFGAAWVSRRFATGLSGA</sequence>
<reference evidence="2 3" key="1">
    <citation type="submission" date="2015-07" db="EMBL/GenBank/DDBJ databases">
        <title>The genome of the fungus Escovopsis weberi, a specialized disease agent of ant agriculture.</title>
        <authorList>
            <person name="de Man T.J."/>
            <person name="Stajich J.E."/>
            <person name="Kubicek C.P."/>
            <person name="Chenthamara K."/>
            <person name="Atanasova L."/>
            <person name="Druzhinina I.S."/>
            <person name="Birnbaum S."/>
            <person name="Barribeau S.M."/>
            <person name="Teiling C."/>
            <person name="Suen G."/>
            <person name="Currie C."/>
            <person name="Gerardo N.M."/>
        </authorList>
    </citation>
    <scope>NUCLEOTIDE SEQUENCE [LARGE SCALE GENOMIC DNA]</scope>
</reference>
<dbReference type="SUPFAM" id="SSF53067">
    <property type="entry name" value="Actin-like ATPase domain"/>
    <property type="match status" value="2"/>
</dbReference>
<dbReference type="GO" id="GO:0000812">
    <property type="term" value="C:Swr1 complex"/>
    <property type="evidence" value="ECO:0007669"/>
    <property type="project" value="EnsemblFungi"/>
</dbReference>